<dbReference type="RefSeq" id="WP_316700204.1">
    <property type="nucleotide sequence ID" value="NZ_CP136336.1"/>
</dbReference>
<dbReference type="EMBL" id="CP136336">
    <property type="protein sequence ID" value="WOB07545.1"/>
    <property type="molecule type" value="Genomic_DNA"/>
</dbReference>
<dbReference type="PANTHER" id="PTHR21660">
    <property type="entry name" value="THIOESTERASE SUPERFAMILY MEMBER-RELATED"/>
    <property type="match status" value="1"/>
</dbReference>
<evidence type="ECO:0000313" key="4">
    <source>
        <dbReference type="EMBL" id="WOB07545.1"/>
    </source>
</evidence>
<accession>A0ABZ0CX03</accession>
<dbReference type="InterPro" id="IPR006683">
    <property type="entry name" value="Thioestr_dom"/>
</dbReference>
<dbReference type="SUPFAM" id="SSF54637">
    <property type="entry name" value="Thioesterase/thiol ester dehydrase-isomerase"/>
    <property type="match status" value="1"/>
</dbReference>
<evidence type="ECO:0000313" key="5">
    <source>
        <dbReference type="Proteomes" id="UP001303946"/>
    </source>
</evidence>
<evidence type="ECO:0000259" key="3">
    <source>
        <dbReference type="Pfam" id="PF03061"/>
    </source>
</evidence>
<gene>
    <name evidence="4" type="ORF">RXV79_21865</name>
</gene>
<dbReference type="Gene3D" id="3.10.129.10">
    <property type="entry name" value="Hotdog Thioesterase"/>
    <property type="match status" value="1"/>
</dbReference>
<dbReference type="InterPro" id="IPR039298">
    <property type="entry name" value="ACOT13"/>
</dbReference>
<dbReference type="NCBIfam" id="TIGR00369">
    <property type="entry name" value="unchar_dom_1"/>
    <property type="match status" value="1"/>
</dbReference>
<dbReference type="Pfam" id="PF03061">
    <property type="entry name" value="4HBT"/>
    <property type="match status" value="1"/>
</dbReference>
<evidence type="ECO:0000256" key="1">
    <source>
        <dbReference type="ARBA" id="ARBA00008324"/>
    </source>
</evidence>
<keyword evidence="5" id="KW-1185">Reference proteome</keyword>
<dbReference type="CDD" id="cd03443">
    <property type="entry name" value="PaaI_thioesterase"/>
    <property type="match status" value="1"/>
</dbReference>
<dbReference type="Proteomes" id="UP001303946">
    <property type="component" value="Chromosome"/>
</dbReference>
<name>A0ABZ0CX03_9BURK</name>
<dbReference type="InterPro" id="IPR029069">
    <property type="entry name" value="HotDog_dom_sf"/>
</dbReference>
<proteinExistence type="inferred from homology"/>
<dbReference type="InterPro" id="IPR003736">
    <property type="entry name" value="PAAI_dom"/>
</dbReference>
<comment type="similarity">
    <text evidence="1">Belongs to the thioesterase PaaI family.</text>
</comment>
<dbReference type="EC" id="3.1.2.-" evidence="4"/>
<keyword evidence="2 4" id="KW-0378">Hydrolase</keyword>
<reference evidence="4 5" key="1">
    <citation type="submission" date="2023-10" db="EMBL/GenBank/DDBJ databases">
        <title>Bacteria for the degradation of biodegradable plastic PBAT(Polybutylene adipate terephthalate).</title>
        <authorList>
            <person name="Weon H.-Y."/>
            <person name="Yeon J."/>
        </authorList>
    </citation>
    <scope>NUCLEOTIDE SEQUENCE [LARGE SCALE GENOMIC DNA]</scope>
    <source>
        <strain evidence="4 5">SBD 7-3</strain>
    </source>
</reference>
<dbReference type="GO" id="GO:0016787">
    <property type="term" value="F:hydrolase activity"/>
    <property type="evidence" value="ECO:0007669"/>
    <property type="project" value="UniProtKB-KW"/>
</dbReference>
<evidence type="ECO:0000256" key="2">
    <source>
        <dbReference type="ARBA" id="ARBA00022801"/>
    </source>
</evidence>
<organism evidence="4 5">
    <name type="scientific">Piscinibacter gummiphilus</name>
    <dbReference type="NCBI Taxonomy" id="946333"/>
    <lineage>
        <taxon>Bacteria</taxon>
        <taxon>Pseudomonadati</taxon>
        <taxon>Pseudomonadota</taxon>
        <taxon>Betaproteobacteria</taxon>
        <taxon>Burkholderiales</taxon>
        <taxon>Sphaerotilaceae</taxon>
        <taxon>Piscinibacter</taxon>
    </lineage>
</organism>
<dbReference type="PANTHER" id="PTHR21660:SF1">
    <property type="entry name" value="ACYL-COENZYME A THIOESTERASE 13"/>
    <property type="match status" value="1"/>
</dbReference>
<sequence length="141" mass="15202">MTTALPPGLGPYFGIDVPFMEHIGLKPVSLDETCCKTQLAWNPALVNSRGDIHGGTLMSAFDFTLSAAARAHDPLRYGAITVDLTTHFLEASRSELTVIGRCIKRGKSMAFCEGEIVNPEGTVVAVARGVFKLILRERATP</sequence>
<protein>
    <submittedName>
        <fullName evidence="4">PaaI family thioesterase</fullName>
        <ecNumber evidence="4">3.1.2.-</ecNumber>
    </submittedName>
</protein>
<feature type="domain" description="Thioesterase" evidence="3">
    <location>
        <begin position="50"/>
        <end position="124"/>
    </location>
</feature>